<name>A0ACC5PWF3_ENTAG</name>
<sequence length="62" mass="6946">MVTISASLECDFRFNQSPNESGSFSLNLFNDSGCCRLSGILALNLCQHAIHISIFWMDDFDI</sequence>
<evidence type="ECO:0000313" key="1">
    <source>
        <dbReference type="EMBL" id="MBD8129037.1"/>
    </source>
</evidence>
<protein>
    <submittedName>
        <fullName evidence="1">Uncharacterized protein</fullName>
    </submittedName>
</protein>
<organism evidence="1 2">
    <name type="scientific">Enterobacter agglomerans</name>
    <name type="common">Erwinia herbicola</name>
    <name type="synonym">Pantoea agglomerans</name>
    <dbReference type="NCBI Taxonomy" id="549"/>
    <lineage>
        <taxon>Bacteria</taxon>
        <taxon>Pseudomonadati</taxon>
        <taxon>Pseudomonadota</taxon>
        <taxon>Gammaproteobacteria</taxon>
        <taxon>Enterobacterales</taxon>
        <taxon>Erwiniaceae</taxon>
        <taxon>Pantoea</taxon>
        <taxon>Pantoea agglomerans group</taxon>
    </lineage>
</organism>
<comment type="caution">
    <text evidence="1">The sequence shown here is derived from an EMBL/GenBank/DDBJ whole genome shotgun (WGS) entry which is preliminary data.</text>
</comment>
<dbReference type="Proteomes" id="UP000610459">
    <property type="component" value="Unassembled WGS sequence"/>
</dbReference>
<proteinExistence type="predicted"/>
<gene>
    <name evidence="1" type="ORF">IFT41_23350</name>
</gene>
<reference evidence="1 2" key="1">
    <citation type="journal article" date="2020" name="FEMS Microbiol. Ecol.">
        <title>Temporal dynamics of bacterial communities during seed development and maturation.</title>
        <authorList>
            <person name="Chesneau G."/>
            <person name="Torres-Cortes G."/>
            <person name="Briand M."/>
            <person name="Darrasse A."/>
            <person name="Preveaux A."/>
            <person name="Marais C."/>
            <person name="Jacques M.A."/>
            <person name="Shade A."/>
            <person name="Barret M."/>
        </authorList>
    </citation>
    <scope>NUCLEOTIDE SEQUENCE [LARGE SCALE GENOMIC DNA]</scope>
    <source>
        <strain evidence="1 2">CFBP13709</strain>
    </source>
</reference>
<evidence type="ECO:0000313" key="2">
    <source>
        <dbReference type="Proteomes" id="UP000610459"/>
    </source>
</evidence>
<accession>A0ACC5PWF3</accession>
<keyword evidence="2" id="KW-1185">Reference proteome</keyword>
<dbReference type="EMBL" id="JACYNR010000030">
    <property type="protein sequence ID" value="MBD8129037.1"/>
    <property type="molecule type" value="Genomic_DNA"/>
</dbReference>